<evidence type="ECO:0000313" key="1">
    <source>
        <dbReference type="EMBL" id="JAD63973.1"/>
    </source>
</evidence>
<organism evidence="1">
    <name type="scientific">Arundo donax</name>
    <name type="common">Giant reed</name>
    <name type="synonym">Donax arundinaceus</name>
    <dbReference type="NCBI Taxonomy" id="35708"/>
    <lineage>
        <taxon>Eukaryota</taxon>
        <taxon>Viridiplantae</taxon>
        <taxon>Streptophyta</taxon>
        <taxon>Embryophyta</taxon>
        <taxon>Tracheophyta</taxon>
        <taxon>Spermatophyta</taxon>
        <taxon>Magnoliopsida</taxon>
        <taxon>Liliopsida</taxon>
        <taxon>Poales</taxon>
        <taxon>Poaceae</taxon>
        <taxon>PACMAD clade</taxon>
        <taxon>Arundinoideae</taxon>
        <taxon>Arundineae</taxon>
        <taxon>Arundo</taxon>
    </lineage>
</organism>
<sequence>MIDALFPMLYHEGWQICIRHSGCPFICRIIVCGSSHPLYLFLTPRCFSNLCVLITWLLAQLNIASWIISGSILSCAHL</sequence>
<protein>
    <submittedName>
        <fullName evidence="1">Uncharacterized protein</fullName>
    </submittedName>
</protein>
<reference evidence="1" key="1">
    <citation type="submission" date="2014-09" db="EMBL/GenBank/DDBJ databases">
        <authorList>
            <person name="Magalhaes I.L.F."/>
            <person name="Oliveira U."/>
            <person name="Santos F.R."/>
            <person name="Vidigal T.H.D.A."/>
            <person name="Brescovit A.D."/>
            <person name="Santos A.J."/>
        </authorList>
    </citation>
    <scope>NUCLEOTIDE SEQUENCE</scope>
    <source>
        <tissue evidence="1">Shoot tissue taken approximately 20 cm above the soil surface</tissue>
    </source>
</reference>
<proteinExistence type="predicted"/>
<accession>A0A0A9BP64</accession>
<dbReference type="AlphaFoldDB" id="A0A0A9BP64"/>
<dbReference type="EMBL" id="GBRH01233922">
    <property type="protein sequence ID" value="JAD63973.1"/>
    <property type="molecule type" value="Transcribed_RNA"/>
</dbReference>
<reference evidence="1" key="2">
    <citation type="journal article" date="2015" name="Data Brief">
        <title>Shoot transcriptome of the giant reed, Arundo donax.</title>
        <authorList>
            <person name="Barrero R.A."/>
            <person name="Guerrero F.D."/>
            <person name="Moolhuijzen P."/>
            <person name="Goolsby J.A."/>
            <person name="Tidwell J."/>
            <person name="Bellgard S.E."/>
            <person name="Bellgard M.I."/>
        </authorList>
    </citation>
    <scope>NUCLEOTIDE SEQUENCE</scope>
    <source>
        <tissue evidence="1">Shoot tissue taken approximately 20 cm above the soil surface</tissue>
    </source>
</reference>
<name>A0A0A9BP64_ARUDO</name>